<protein>
    <recommendedName>
        <fullName evidence="2">DUF4412 domain-containing protein</fullName>
    </recommendedName>
</protein>
<dbReference type="EMBL" id="UOFE01000030">
    <property type="protein sequence ID" value="VAW52589.1"/>
    <property type="molecule type" value="Genomic_DNA"/>
</dbReference>
<name>A0A3B0WTU1_9ZZZZ</name>
<evidence type="ECO:0000313" key="1">
    <source>
        <dbReference type="EMBL" id="VAW52589.1"/>
    </source>
</evidence>
<sequence>MIKKIILPCLLSALSFSVFAAEKENVFKLTYIEREQGMDEYEVTMLVSDRYIRVDESGEESGFIIYDDKDKTIFSVSHHDHSILVIKEHVFSNDSSPVKPVVEYLELADAPMVSGKSMFNYRVFVNVEKKGVEETCMEIQLVEGLMPEVRKILQNYQKVVSGQQVKMVDNEITEMQTACFFVDQIYNSGEYYEKGLPVQEWHSNEGSKILTDYKKVSVNSNKFKLPEDYRQFSIGADSKTFIN</sequence>
<proteinExistence type="predicted"/>
<dbReference type="AlphaFoldDB" id="A0A3B0WTU1"/>
<organism evidence="1">
    <name type="scientific">hydrothermal vent metagenome</name>
    <dbReference type="NCBI Taxonomy" id="652676"/>
    <lineage>
        <taxon>unclassified sequences</taxon>
        <taxon>metagenomes</taxon>
        <taxon>ecological metagenomes</taxon>
    </lineage>
</organism>
<accession>A0A3B0WTU1</accession>
<gene>
    <name evidence="1" type="ORF">MNBD_GAMMA05-447</name>
</gene>
<evidence type="ECO:0008006" key="2">
    <source>
        <dbReference type="Google" id="ProtNLM"/>
    </source>
</evidence>
<reference evidence="1" key="1">
    <citation type="submission" date="2018-06" db="EMBL/GenBank/DDBJ databases">
        <authorList>
            <person name="Zhirakovskaya E."/>
        </authorList>
    </citation>
    <scope>NUCLEOTIDE SEQUENCE</scope>
</reference>